<accession>A0ABZ1T688</accession>
<keyword evidence="3" id="KW-1185">Reference proteome</keyword>
<reference evidence="2" key="1">
    <citation type="submission" date="2022-10" db="EMBL/GenBank/DDBJ databases">
        <title>The complete genomes of actinobacterial strains from the NBC collection.</title>
        <authorList>
            <person name="Joergensen T.S."/>
            <person name="Alvarez Arevalo M."/>
            <person name="Sterndorff E.B."/>
            <person name="Faurdal D."/>
            <person name="Vuksanovic O."/>
            <person name="Mourched A.-S."/>
            <person name="Charusanti P."/>
            <person name="Shaw S."/>
            <person name="Blin K."/>
            <person name="Weber T."/>
        </authorList>
    </citation>
    <scope>NUCLEOTIDE SEQUENCE</scope>
    <source>
        <strain evidence="2">NBC_00248</strain>
    </source>
</reference>
<evidence type="ECO:0000313" key="2">
    <source>
        <dbReference type="EMBL" id="WUQ10101.1"/>
    </source>
</evidence>
<gene>
    <name evidence="2" type="ORF">OG517_00765</name>
</gene>
<name>A0ABZ1T688_STRVG</name>
<evidence type="ECO:0000256" key="1">
    <source>
        <dbReference type="SAM" id="MobiDB-lite"/>
    </source>
</evidence>
<sequence length="49" mass="5210">MSVVFVTDATHQPALERQLAETEALIVTGRPSPPFRRNAASSAETASPT</sequence>
<organism evidence="2 3">
    <name type="scientific">Streptomyces virginiae</name>
    <name type="common">Streptomyces cinnamonensis</name>
    <dbReference type="NCBI Taxonomy" id="1961"/>
    <lineage>
        <taxon>Bacteria</taxon>
        <taxon>Bacillati</taxon>
        <taxon>Actinomycetota</taxon>
        <taxon>Actinomycetes</taxon>
        <taxon>Kitasatosporales</taxon>
        <taxon>Streptomycetaceae</taxon>
        <taxon>Streptomyces</taxon>
    </lineage>
</organism>
<evidence type="ECO:0000313" key="3">
    <source>
        <dbReference type="Proteomes" id="UP001432039"/>
    </source>
</evidence>
<feature type="region of interest" description="Disordered" evidence="1">
    <location>
        <begin position="29"/>
        <end position="49"/>
    </location>
</feature>
<dbReference type="Proteomes" id="UP001432039">
    <property type="component" value="Chromosome"/>
</dbReference>
<feature type="compositionally biased region" description="Polar residues" evidence="1">
    <location>
        <begin position="39"/>
        <end position="49"/>
    </location>
</feature>
<dbReference type="EMBL" id="CP108090">
    <property type="protein sequence ID" value="WUQ10101.1"/>
    <property type="molecule type" value="Genomic_DNA"/>
</dbReference>
<protein>
    <submittedName>
        <fullName evidence="2">Uncharacterized protein</fullName>
    </submittedName>
</protein>
<proteinExistence type="predicted"/>
<dbReference type="RefSeq" id="WP_328959665.1">
    <property type="nucleotide sequence ID" value="NZ_CP108090.1"/>
</dbReference>